<dbReference type="Pfam" id="PF12704">
    <property type="entry name" value="MacB_PCD"/>
    <property type="match status" value="2"/>
</dbReference>
<keyword evidence="4 7" id="KW-1133">Transmembrane helix</keyword>
<dbReference type="InterPro" id="IPR050250">
    <property type="entry name" value="Macrolide_Exporter_MacB"/>
</dbReference>
<dbReference type="PANTHER" id="PTHR30572">
    <property type="entry name" value="MEMBRANE COMPONENT OF TRANSPORTER-RELATED"/>
    <property type="match status" value="1"/>
</dbReference>
<feature type="domain" description="ABC3 transporter permease C-terminal" evidence="8">
    <location>
        <begin position="689"/>
        <end position="802"/>
    </location>
</feature>
<dbReference type="PANTHER" id="PTHR30572:SF4">
    <property type="entry name" value="ABC TRANSPORTER PERMEASE YTRF"/>
    <property type="match status" value="1"/>
</dbReference>
<feature type="domain" description="MacB-like periplasmic core" evidence="9">
    <location>
        <begin position="22"/>
        <end position="238"/>
    </location>
</feature>
<evidence type="ECO:0000256" key="7">
    <source>
        <dbReference type="SAM" id="Phobius"/>
    </source>
</evidence>
<evidence type="ECO:0000256" key="5">
    <source>
        <dbReference type="ARBA" id="ARBA00023136"/>
    </source>
</evidence>
<feature type="domain" description="MacB-like periplasmic core" evidence="9">
    <location>
        <begin position="492"/>
        <end position="652"/>
    </location>
</feature>
<feature type="transmembrane region" description="Helical" evidence="7">
    <location>
        <begin position="423"/>
        <end position="443"/>
    </location>
</feature>
<dbReference type="Proteomes" id="UP001165498">
    <property type="component" value="Unassembled WGS sequence"/>
</dbReference>
<dbReference type="NCBIfam" id="TIGR03434">
    <property type="entry name" value="ADOP"/>
    <property type="match status" value="1"/>
</dbReference>
<keyword evidence="11" id="KW-1185">Reference proteome</keyword>
<comment type="similarity">
    <text evidence="6">Belongs to the ABC-4 integral membrane protein family.</text>
</comment>
<feature type="transmembrane region" description="Helical" evidence="7">
    <location>
        <begin position="686"/>
        <end position="710"/>
    </location>
</feature>
<keyword evidence="3 7" id="KW-0812">Transmembrane</keyword>
<name>A0ABT1QP09_9GAMM</name>
<protein>
    <submittedName>
        <fullName evidence="10">ABC transporter permease</fullName>
    </submittedName>
</protein>
<dbReference type="RefSeq" id="WP_255910952.1">
    <property type="nucleotide sequence ID" value="NZ_JANFQO010000002.1"/>
</dbReference>
<reference evidence="10" key="1">
    <citation type="submission" date="2022-07" db="EMBL/GenBank/DDBJ databases">
        <title>Tahibacter sp., a new gammaproteobacterium isolated from the silt sample collected at pig farm.</title>
        <authorList>
            <person name="Chen H."/>
        </authorList>
    </citation>
    <scope>NUCLEOTIDE SEQUENCE</scope>
    <source>
        <strain evidence="10">P2K</strain>
    </source>
</reference>
<evidence type="ECO:0000313" key="11">
    <source>
        <dbReference type="Proteomes" id="UP001165498"/>
    </source>
</evidence>
<feature type="transmembrane region" description="Helical" evidence="7">
    <location>
        <begin position="21"/>
        <end position="43"/>
    </location>
</feature>
<dbReference type="Pfam" id="PF02687">
    <property type="entry name" value="FtsX"/>
    <property type="match status" value="2"/>
</dbReference>
<feature type="transmembrane region" description="Helical" evidence="7">
    <location>
        <begin position="374"/>
        <end position="395"/>
    </location>
</feature>
<dbReference type="EMBL" id="JANFQO010000002">
    <property type="protein sequence ID" value="MCQ4163592.1"/>
    <property type="molecule type" value="Genomic_DNA"/>
</dbReference>
<evidence type="ECO:0000256" key="6">
    <source>
        <dbReference type="ARBA" id="ARBA00038076"/>
    </source>
</evidence>
<comment type="caution">
    <text evidence="10">The sequence shown here is derived from an EMBL/GenBank/DDBJ whole genome shotgun (WGS) entry which is preliminary data.</text>
</comment>
<dbReference type="InterPro" id="IPR017800">
    <property type="entry name" value="ADOP"/>
</dbReference>
<evidence type="ECO:0000256" key="1">
    <source>
        <dbReference type="ARBA" id="ARBA00004651"/>
    </source>
</evidence>
<evidence type="ECO:0000259" key="9">
    <source>
        <dbReference type="Pfam" id="PF12704"/>
    </source>
</evidence>
<gene>
    <name evidence="10" type="ORF">NM961_02595</name>
</gene>
<evidence type="ECO:0000313" key="10">
    <source>
        <dbReference type="EMBL" id="MCQ4163592.1"/>
    </source>
</evidence>
<evidence type="ECO:0000256" key="3">
    <source>
        <dbReference type="ARBA" id="ARBA00022692"/>
    </source>
</evidence>
<accession>A0ABT1QP09</accession>
<evidence type="ECO:0000259" key="8">
    <source>
        <dbReference type="Pfam" id="PF02687"/>
    </source>
</evidence>
<sequence>MEALIRDMGYAFRRLLAQPGSTLIIILTLAFGIGVNTSIFSLVNGVLFKELPFKRGGDIVEIRQTAIKAGVDNTGASALDVKDFREQNRSLEDVIEYHFMYFFIAGQSPALVKSGIVSANYFDFLGVKPALGRSFVASDDAVGAEPVVILSHEFWNSHFSADPDVVGKTLEMNGKANRVVGVLPRMPQFPEVNDIYMPTSGCPTRGDAEFINTRSSRMMSMYGRTKPGVSLQQAGSDLDMVAKRLHSTYPADYPAEAGFGVKVLSLQNELTKDIRPSLLLLLAASLLVLFITCTNVVNLTLAQQSRRQKELAVRAALGADRIDIAKKLLVESMMLALAGGAGGLLLAYFSLDLLTSFAATFTSRASEVSIDGQALAFNLVVSVATGLIVGLAPVFGKQDIVTALKEGGAHATLSRQRQKVRKLLIVGQIAIAFMLVTGAGLMIRSFVALQRIDPGFRSDDIAIATIPLDWNKYDPGAIRNFVRELRNGLSGSPEVQGVAFTTAYPFGSGIGVSLGTAVISFDDRAADAGGGKRVNFRTVSGNYFELLGIPLVAGRYISDSDDENATPVAVLSRAMAEKYWPGESPLNKRISPDQGKTWLTVVGVVQNIKGAGFDKPPIDEYYVSYAQSPSQSVNVLLRTKAAPNKVSALVKAAVARVDANQPVTKVTTLARVMSDTLSTPRMLSQVLSLFSFLALTISMVGVSGLLAFTVSQRTKELGIRMALGAEPHAVRRMILGQGLVLVAVGLVLGMVGSLLLGRLLASLIYGISSSDVFTFVLVTFLFLAVSLAACWLPAARASRLDPNAALRTT</sequence>
<dbReference type="InterPro" id="IPR025857">
    <property type="entry name" value="MacB_PCD"/>
</dbReference>
<feature type="transmembrane region" description="Helical" evidence="7">
    <location>
        <begin position="739"/>
        <end position="760"/>
    </location>
</feature>
<comment type="subcellular location">
    <subcellularLocation>
        <location evidence="1">Cell membrane</location>
        <topology evidence="1">Multi-pass membrane protein</topology>
    </subcellularLocation>
</comment>
<keyword evidence="5 7" id="KW-0472">Membrane</keyword>
<feature type="transmembrane region" description="Helical" evidence="7">
    <location>
        <begin position="278"/>
        <end position="301"/>
    </location>
</feature>
<evidence type="ECO:0000256" key="2">
    <source>
        <dbReference type="ARBA" id="ARBA00022475"/>
    </source>
</evidence>
<feature type="transmembrane region" description="Helical" evidence="7">
    <location>
        <begin position="334"/>
        <end position="354"/>
    </location>
</feature>
<dbReference type="InterPro" id="IPR003838">
    <property type="entry name" value="ABC3_permease_C"/>
</dbReference>
<keyword evidence="2" id="KW-1003">Cell membrane</keyword>
<feature type="transmembrane region" description="Helical" evidence="7">
    <location>
        <begin position="772"/>
        <end position="792"/>
    </location>
</feature>
<feature type="domain" description="ABC3 transporter permease C-terminal" evidence="8">
    <location>
        <begin position="283"/>
        <end position="394"/>
    </location>
</feature>
<proteinExistence type="inferred from homology"/>
<organism evidence="10 11">
    <name type="scientific">Tahibacter harae</name>
    <dbReference type="NCBI Taxonomy" id="2963937"/>
    <lineage>
        <taxon>Bacteria</taxon>
        <taxon>Pseudomonadati</taxon>
        <taxon>Pseudomonadota</taxon>
        <taxon>Gammaproteobacteria</taxon>
        <taxon>Lysobacterales</taxon>
        <taxon>Rhodanobacteraceae</taxon>
        <taxon>Tahibacter</taxon>
    </lineage>
</organism>
<evidence type="ECO:0000256" key="4">
    <source>
        <dbReference type="ARBA" id="ARBA00022989"/>
    </source>
</evidence>